<dbReference type="Proteomes" id="UP000034098">
    <property type="component" value="Unassembled WGS sequence"/>
</dbReference>
<gene>
    <name evidence="3" type="ORF">RS82_02981</name>
</gene>
<evidence type="ECO:0000256" key="2">
    <source>
        <dbReference type="SAM" id="Phobius"/>
    </source>
</evidence>
<feature type="region of interest" description="Disordered" evidence="1">
    <location>
        <begin position="1"/>
        <end position="27"/>
    </location>
</feature>
<keyword evidence="2" id="KW-1133">Transmembrane helix</keyword>
<dbReference type="EMBL" id="JYJA01000038">
    <property type="protein sequence ID" value="KJL41065.1"/>
    <property type="molecule type" value="Genomic_DNA"/>
</dbReference>
<keyword evidence="4" id="KW-1185">Reference proteome</keyword>
<name>A0A0M2HAK6_MICTR</name>
<evidence type="ECO:0000256" key="1">
    <source>
        <dbReference type="SAM" id="MobiDB-lite"/>
    </source>
</evidence>
<keyword evidence="2" id="KW-0812">Transmembrane</keyword>
<reference evidence="3 4" key="1">
    <citation type="submission" date="2015-02" db="EMBL/GenBank/DDBJ databases">
        <title>Draft genome sequences of ten Microbacterium spp. with emphasis on heavy metal contaminated environments.</title>
        <authorList>
            <person name="Corretto E."/>
        </authorList>
    </citation>
    <scope>NUCLEOTIDE SEQUENCE [LARGE SCALE GENOMIC DNA]</scope>
    <source>
        <strain evidence="3 4">DSM 8608</strain>
    </source>
</reference>
<evidence type="ECO:0000313" key="4">
    <source>
        <dbReference type="Proteomes" id="UP000034098"/>
    </source>
</evidence>
<sequence>MTDNPSMRRLHRQSATPEPAQVLTVDADRPATDAIPLATMSRPPRRPTAIVTAAPVFAPAPVEVPPAGHGPVRVGWEAGRASLATTPGPMRPLETSADILPELNEAVEKPRPLWRHPASLVSIGTTLVALTALGAFLVIGMLNPAAAASGLTLTVGSDNVRATWAGPDVPYQLLVVGGPGGEVVDVSQLITGEEAWIPVSAGLIDDRSCVVVRPASATEEPVTLDADAVAAQGASSACVADAAAAGAPADD</sequence>
<protein>
    <submittedName>
        <fullName evidence="3">Uncharacterized protein</fullName>
    </submittedName>
</protein>
<organism evidence="3 4">
    <name type="scientific">Microbacterium trichothecenolyticum</name>
    <name type="common">Aureobacterium trichothecenolyticum</name>
    <dbReference type="NCBI Taxonomy" id="69370"/>
    <lineage>
        <taxon>Bacteria</taxon>
        <taxon>Bacillati</taxon>
        <taxon>Actinomycetota</taxon>
        <taxon>Actinomycetes</taxon>
        <taxon>Micrococcales</taxon>
        <taxon>Microbacteriaceae</taxon>
        <taxon>Microbacterium</taxon>
    </lineage>
</organism>
<proteinExistence type="predicted"/>
<dbReference type="AlphaFoldDB" id="A0A0M2HAK6"/>
<evidence type="ECO:0000313" key="3">
    <source>
        <dbReference type="EMBL" id="KJL41065.1"/>
    </source>
</evidence>
<accession>A0A0M2HAK6</accession>
<feature type="transmembrane region" description="Helical" evidence="2">
    <location>
        <begin position="118"/>
        <end position="142"/>
    </location>
</feature>
<comment type="caution">
    <text evidence="3">The sequence shown here is derived from an EMBL/GenBank/DDBJ whole genome shotgun (WGS) entry which is preliminary data.</text>
</comment>
<keyword evidence="2" id="KW-0472">Membrane</keyword>
<dbReference type="PATRIC" id="fig|69370.6.peg.3034"/>